<dbReference type="RefSeq" id="WP_015023485.1">
    <property type="nucleotide sequence ID" value="NC_018721.1"/>
</dbReference>
<dbReference type="PANTHER" id="PTHR43236:SF1">
    <property type="entry name" value="BLL7220 PROTEIN"/>
    <property type="match status" value="1"/>
</dbReference>
<evidence type="ECO:0000313" key="3">
    <source>
        <dbReference type="EMBL" id="AFU67870.1"/>
    </source>
</evidence>
<reference evidence="3" key="2">
    <citation type="submission" date="2012-09" db="EMBL/GenBank/DDBJ databases">
        <title>The complete sequence of Psychroflexus torquis an extreme psychrophile from sea-ice that is stimulated by light.</title>
        <authorList>
            <person name="Feng S."/>
            <person name="Powell S.M."/>
            <person name="Bowman J.P."/>
        </authorList>
    </citation>
    <scope>NUCLEOTIDE SEQUENCE [LARGE SCALE GENOMIC DNA]</scope>
    <source>
        <strain evidence="3">ATCC 700755</strain>
    </source>
</reference>
<dbReference type="Pfam" id="PF01381">
    <property type="entry name" value="HTH_3"/>
    <property type="match status" value="1"/>
</dbReference>
<dbReference type="InterPro" id="IPR001387">
    <property type="entry name" value="Cro/C1-type_HTH"/>
</dbReference>
<dbReference type="InterPro" id="IPR010982">
    <property type="entry name" value="Lambda_DNA-bd_dom_sf"/>
</dbReference>
<evidence type="ECO:0000256" key="1">
    <source>
        <dbReference type="ARBA" id="ARBA00007227"/>
    </source>
</evidence>
<proteinExistence type="inferred from homology"/>
<dbReference type="eggNOG" id="COG1813">
    <property type="taxonomic scope" value="Bacteria"/>
</dbReference>
<dbReference type="PANTHER" id="PTHR43236">
    <property type="entry name" value="ANTITOXIN HIGA1"/>
    <property type="match status" value="1"/>
</dbReference>
<sequence>MKTTVARRIKSARTLAGFSLRKLSDKMNGLVSYNAILKYEKAQMMPDSKVMLQLAKALNVKVDYFFMPYNVEINTIEFRKKSRLSVKREKAIKEMMTDSISRYIQLEEFLNLSYKFKNPIGNLVIERGNDVENAVNKLLSAWQLGINALPNVIELLEDKEIKVIEVDEDECFDGFSGWANDQIPIIVVNKSFSIERKRFTALHELGHLVLNFKKSLSAKEIENLCHRFAGAMLMPKETFLKELGEHRNKISKAELIAIKETYGISIQATMHRAKDLEIVNEQRYIGFRKWINADINRKKEINLGSYLGKEQSNRFKQLLNRAAAEDVISMSKAANLANVKLAVFRDEFFAL</sequence>
<protein>
    <recommendedName>
        <fullName evidence="2">HTH cro/C1-type domain-containing protein</fullName>
    </recommendedName>
</protein>
<dbReference type="CDD" id="cd00093">
    <property type="entry name" value="HTH_XRE"/>
    <property type="match status" value="1"/>
</dbReference>
<comment type="similarity">
    <text evidence="1">Belongs to the short-chain fatty acyl-CoA assimilation regulator (ScfR) family.</text>
</comment>
<accession>K4IQV6</accession>
<dbReference type="InterPro" id="IPR010359">
    <property type="entry name" value="IrrE_HExxH"/>
</dbReference>
<dbReference type="eggNOG" id="COG2856">
    <property type="taxonomic scope" value="Bacteria"/>
</dbReference>
<evidence type="ECO:0000259" key="2">
    <source>
        <dbReference type="PROSITE" id="PS50943"/>
    </source>
</evidence>
<dbReference type="EMBL" id="CP003879">
    <property type="protein sequence ID" value="AFU67870.1"/>
    <property type="molecule type" value="Genomic_DNA"/>
</dbReference>
<dbReference type="InterPro" id="IPR052345">
    <property type="entry name" value="Rad_response_metalloprotease"/>
</dbReference>
<dbReference type="Gene3D" id="1.10.260.40">
    <property type="entry name" value="lambda repressor-like DNA-binding domains"/>
    <property type="match status" value="1"/>
</dbReference>
<dbReference type="KEGG" id="ptq:P700755_000891"/>
<dbReference type="Pfam" id="PF06114">
    <property type="entry name" value="Peptidase_M78"/>
    <property type="match status" value="1"/>
</dbReference>
<dbReference type="HOGENOM" id="CLU_053651_0_0_10"/>
<dbReference type="Gene3D" id="1.10.10.2910">
    <property type="match status" value="1"/>
</dbReference>
<dbReference type="GO" id="GO:0003677">
    <property type="term" value="F:DNA binding"/>
    <property type="evidence" value="ECO:0007669"/>
    <property type="project" value="InterPro"/>
</dbReference>
<reference evidence="3" key="1">
    <citation type="submission" date="2006-03" db="EMBL/GenBank/DDBJ databases">
        <authorList>
            <person name="Bowman J."/>
            <person name="Ferriera S."/>
            <person name="Johnson J."/>
            <person name="Kravitz S."/>
            <person name="Halpern A."/>
            <person name="Remington K."/>
            <person name="Beeson K."/>
            <person name="Tran B."/>
            <person name="Rogers Y.-H."/>
            <person name="Friedman R."/>
            <person name="Venter J.C."/>
        </authorList>
    </citation>
    <scope>NUCLEOTIDE SEQUENCE [LARGE SCALE GENOMIC DNA]</scope>
    <source>
        <strain evidence="3">ATCC 700755</strain>
    </source>
</reference>
<name>K4IQV6_PSYTT</name>
<dbReference type="PROSITE" id="PS50943">
    <property type="entry name" value="HTH_CROC1"/>
    <property type="match status" value="1"/>
</dbReference>
<dbReference type="AlphaFoldDB" id="K4IQV6"/>
<dbReference type="OrthoDB" id="9794834at2"/>
<evidence type="ECO:0000313" key="4">
    <source>
        <dbReference type="Proteomes" id="UP000008514"/>
    </source>
</evidence>
<dbReference type="STRING" id="313595.P700755_000891"/>
<feature type="domain" description="HTH cro/C1-type" evidence="2">
    <location>
        <begin position="9"/>
        <end position="65"/>
    </location>
</feature>
<dbReference type="Proteomes" id="UP000008514">
    <property type="component" value="Chromosome"/>
</dbReference>
<dbReference type="SUPFAM" id="SSF47413">
    <property type="entry name" value="lambda repressor-like DNA-binding domains"/>
    <property type="match status" value="1"/>
</dbReference>
<dbReference type="SMART" id="SM00530">
    <property type="entry name" value="HTH_XRE"/>
    <property type="match status" value="1"/>
</dbReference>
<keyword evidence="4" id="KW-1185">Reference proteome</keyword>
<gene>
    <name evidence="3" type="ordered locus">P700755_000891</name>
</gene>
<organism evidence="3 4">
    <name type="scientific">Psychroflexus torquis (strain ATCC 700755 / CIP 106069 / ACAM 623)</name>
    <dbReference type="NCBI Taxonomy" id="313595"/>
    <lineage>
        <taxon>Bacteria</taxon>
        <taxon>Pseudomonadati</taxon>
        <taxon>Bacteroidota</taxon>
        <taxon>Flavobacteriia</taxon>
        <taxon>Flavobacteriales</taxon>
        <taxon>Flavobacteriaceae</taxon>
        <taxon>Psychroflexus</taxon>
    </lineage>
</organism>